<dbReference type="Proteomes" id="UP000094801">
    <property type="component" value="Unassembled WGS sequence"/>
</dbReference>
<dbReference type="InterPro" id="IPR029184">
    <property type="entry name" value="Sas4_dom"/>
</dbReference>
<dbReference type="EMBL" id="KV453851">
    <property type="protein sequence ID" value="ODV85959.1"/>
    <property type="molecule type" value="Genomic_DNA"/>
</dbReference>
<accession>A0A1E4T2I7</accession>
<dbReference type="AlphaFoldDB" id="A0A1E4T2I7"/>
<evidence type="ECO:0000256" key="1">
    <source>
        <dbReference type="SAM" id="MobiDB-lite"/>
    </source>
</evidence>
<protein>
    <recommendedName>
        <fullName evidence="2">Something about silencing protein 4 domain-containing protein</fullName>
    </recommendedName>
</protein>
<keyword evidence="4" id="KW-1185">Reference proteome</keyword>
<feature type="region of interest" description="Disordered" evidence="1">
    <location>
        <begin position="129"/>
        <end position="155"/>
    </location>
</feature>
<sequence>MSMVDSTIEDAIHEKPTKLRRLRSNPKDTINNNDGSRHTTTDSINGISSNGGINNGGCNYNHIVNRDLYDFEPHLQKSINELASIQILDTVDVSNMPEDLKLHSNPELLDHFKQKLETYSLNLIDVRDKVGDDDDGGDGGGDSGTSGRKRKRSKRIQIQPVVTTDSRLKNKGSKKLEDPLNSQHYTLFHNRGQKDEKKFSTSDKEKMLLEFENCIDYLAVLGQQIKRKSPISIKEQLKSYPIGLDLDDEMEIRALRRKLCNFTRLNNPQDLAELKIKYTLTLKELQNFVINFEKLRNKEMILKKQLTGDYVTVNPAFVKKFTINEQVDTDEDDDNDDIFDDIDFKKLVKKRMKKRALKYGPIIKVQFLDGVMVVIDPVSKPRVVNK</sequence>
<reference evidence="4" key="1">
    <citation type="submission" date="2016-04" db="EMBL/GenBank/DDBJ databases">
        <title>Comparative genomics of biotechnologically important yeasts.</title>
        <authorList>
            <consortium name="DOE Joint Genome Institute"/>
            <person name="Riley R."/>
            <person name="Haridas S."/>
            <person name="Wolfe K.H."/>
            <person name="Lopes M.R."/>
            <person name="Hittinger C.T."/>
            <person name="Goker M."/>
            <person name="Salamov A."/>
            <person name="Wisecaver J."/>
            <person name="Long T.M."/>
            <person name="Aerts A.L."/>
            <person name="Barry K."/>
            <person name="Choi C."/>
            <person name="Clum A."/>
            <person name="Coughlan A.Y."/>
            <person name="Deshpande S."/>
            <person name="Douglass A.P."/>
            <person name="Hanson S.J."/>
            <person name="Klenk H.-P."/>
            <person name="Labutti K."/>
            <person name="Lapidus A."/>
            <person name="Lindquist E."/>
            <person name="Lipzen A."/>
            <person name="Meier-Kolthoff J.P."/>
            <person name="Ohm R.A."/>
            <person name="Otillar R.P."/>
            <person name="Pangilinan J."/>
            <person name="Peng Y."/>
            <person name="Rokas A."/>
            <person name="Rosa C.A."/>
            <person name="Scheuner C."/>
            <person name="Sibirny A.A."/>
            <person name="Slot J.C."/>
            <person name="Stielow J.B."/>
            <person name="Sun H."/>
            <person name="Kurtzman C.P."/>
            <person name="Blackwell M."/>
            <person name="Grigoriev I.V."/>
            <person name="Jeffries T.W."/>
        </authorList>
    </citation>
    <scope>NUCLEOTIDE SEQUENCE [LARGE SCALE GENOMIC DNA]</scope>
    <source>
        <strain evidence="4">NRRL YB-2248</strain>
    </source>
</reference>
<dbReference type="STRING" id="983967.A0A1E4T2I7"/>
<dbReference type="OrthoDB" id="1938992at2759"/>
<evidence type="ECO:0000313" key="4">
    <source>
        <dbReference type="Proteomes" id="UP000094801"/>
    </source>
</evidence>
<evidence type="ECO:0000259" key="2">
    <source>
        <dbReference type="Pfam" id="PF15460"/>
    </source>
</evidence>
<organism evidence="3 4">
    <name type="scientific">[Candida] arabinofermentans NRRL YB-2248</name>
    <dbReference type="NCBI Taxonomy" id="983967"/>
    <lineage>
        <taxon>Eukaryota</taxon>
        <taxon>Fungi</taxon>
        <taxon>Dikarya</taxon>
        <taxon>Ascomycota</taxon>
        <taxon>Saccharomycotina</taxon>
        <taxon>Pichiomycetes</taxon>
        <taxon>Pichiales</taxon>
        <taxon>Pichiaceae</taxon>
        <taxon>Ogataea</taxon>
        <taxon>Ogataea/Candida clade</taxon>
    </lineage>
</organism>
<gene>
    <name evidence="3" type="ORF">CANARDRAFT_175704</name>
</gene>
<feature type="domain" description="Something about silencing protein 4" evidence="2">
    <location>
        <begin position="178"/>
        <end position="304"/>
    </location>
</feature>
<name>A0A1E4T2I7_9ASCO</name>
<evidence type="ECO:0000313" key="3">
    <source>
        <dbReference type="EMBL" id="ODV85959.1"/>
    </source>
</evidence>
<proteinExistence type="predicted"/>
<dbReference type="Pfam" id="PF15460">
    <property type="entry name" value="SAS4"/>
    <property type="match status" value="1"/>
</dbReference>
<feature type="region of interest" description="Disordered" evidence="1">
    <location>
        <begin position="1"/>
        <end position="51"/>
    </location>
</feature>